<dbReference type="OrthoDB" id="9814037at2"/>
<organism evidence="2 3">
    <name type="scientific">Malonomonas rubra DSM 5091</name>
    <dbReference type="NCBI Taxonomy" id="1122189"/>
    <lineage>
        <taxon>Bacteria</taxon>
        <taxon>Pseudomonadati</taxon>
        <taxon>Thermodesulfobacteriota</taxon>
        <taxon>Desulfuromonadia</taxon>
        <taxon>Desulfuromonadales</taxon>
        <taxon>Geopsychrobacteraceae</taxon>
        <taxon>Malonomonas</taxon>
    </lineage>
</organism>
<accession>A0A1M6BSK9</accession>
<dbReference type="AlphaFoldDB" id="A0A1M6BSK9"/>
<gene>
    <name evidence="2" type="ORF">SAMN02745165_00285</name>
</gene>
<evidence type="ECO:0000259" key="1">
    <source>
        <dbReference type="Pfam" id="PF13453"/>
    </source>
</evidence>
<evidence type="ECO:0000313" key="3">
    <source>
        <dbReference type="Proteomes" id="UP000184171"/>
    </source>
</evidence>
<keyword evidence="3" id="KW-1185">Reference proteome</keyword>
<protein>
    <recommendedName>
        <fullName evidence="1">Transcription factor zinc-finger domain-containing protein</fullName>
    </recommendedName>
</protein>
<reference evidence="2 3" key="1">
    <citation type="submission" date="2016-11" db="EMBL/GenBank/DDBJ databases">
        <authorList>
            <person name="Jaros S."/>
            <person name="Januszkiewicz K."/>
            <person name="Wedrychowicz H."/>
        </authorList>
    </citation>
    <scope>NUCLEOTIDE SEQUENCE [LARGE SCALE GENOMIC DNA]</scope>
    <source>
        <strain evidence="2 3">DSM 5091</strain>
    </source>
</reference>
<sequence length="106" mass="12540">MTNAWDERKKALENEYFHKKEQEIIDKMKNDAEETLAHNYSKGRCPKCGEKIEPMTFRDVPLDRCPGCGGVWLGPNDLRILAEKDHRTWFDRWFHADNQETSDQEV</sequence>
<feature type="domain" description="Transcription factor zinc-finger" evidence="1">
    <location>
        <begin position="44"/>
        <end position="83"/>
    </location>
</feature>
<dbReference type="EMBL" id="FQZT01000001">
    <property type="protein sequence ID" value="SHI51696.1"/>
    <property type="molecule type" value="Genomic_DNA"/>
</dbReference>
<name>A0A1M6BSK9_MALRU</name>
<dbReference type="RefSeq" id="WP_072904960.1">
    <property type="nucleotide sequence ID" value="NZ_FQZT01000001.1"/>
</dbReference>
<evidence type="ECO:0000313" key="2">
    <source>
        <dbReference type="EMBL" id="SHI51696.1"/>
    </source>
</evidence>
<dbReference type="STRING" id="1122189.SAMN02745165_00285"/>
<proteinExistence type="predicted"/>
<dbReference type="Proteomes" id="UP000184171">
    <property type="component" value="Unassembled WGS sequence"/>
</dbReference>
<dbReference type="InterPro" id="IPR027392">
    <property type="entry name" value="TF_Znf"/>
</dbReference>
<dbReference type="Pfam" id="PF13453">
    <property type="entry name" value="Zn_ribbon_TFIIB"/>
    <property type="match status" value="1"/>
</dbReference>